<evidence type="ECO:0000256" key="3">
    <source>
        <dbReference type="ARBA" id="ARBA00023163"/>
    </source>
</evidence>
<protein>
    <submittedName>
        <fullName evidence="5">Helix-turn-helix transcriptional regulator</fullName>
    </submittedName>
</protein>
<dbReference type="PANTHER" id="PTHR43280">
    <property type="entry name" value="ARAC-FAMILY TRANSCRIPTIONAL REGULATOR"/>
    <property type="match status" value="1"/>
</dbReference>
<dbReference type="Pfam" id="PF22200">
    <property type="entry name" value="ExsA_N"/>
    <property type="match status" value="1"/>
</dbReference>
<name>A0A9Q6Z7T3_MYROD</name>
<dbReference type="GO" id="GO:0043565">
    <property type="term" value="F:sequence-specific DNA binding"/>
    <property type="evidence" value="ECO:0007669"/>
    <property type="project" value="InterPro"/>
</dbReference>
<evidence type="ECO:0000256" key="1">
    <source>
        <dbReference type="ARBA" id="ARBA00023015"/>
    </source>
</evidence>
<dbReference type="AlphaFoldDB" id="A0A9Q6Z7T3"/>
<dbReference type="OrthoDB" id="4480133at2"/>
<evidence type="ECO:0000256" key="2">
    <source>
        <dbReference type="ARBA" id="ARBA00023125"/>
    </source>
</evidence>
<gene>
    <name evidence="5" type="ORF">I6I88_02990</name>
</gene>
<evidence type="ECO:0000259" key="4">
    <source>
        <dbReference type="PROSITE" id="PS01124"/>
    </source>
</evidence>
<dbReference type="InterPro" id="IPR018060">
    <property type="entry name" value="HTH_AraC"/>
</dbReference>
<dbReference type="SUPFAM" id="SSF46689">
    <property type="entry name" value="Homeodomain-like"/>
    <property type="match status" value="2"/>
</dbReference>
<dbReference type="InterPro" id="IPR009057">
    <property type="entry name" value="Homeodomain-like_sf"/>
</dbReference>
<evidence type="ECO:0000313" key="5">
    <source>
        <dbReference type="EMBL" id="QQU00747.1"/>
    </source>
</evidence>
<reference evidence="5 6" key="1">
    <citation type="submission" date="2021-01" db="EMBL/GenBank/DDBJ databases">
        <title>FDA dAtabase for Regulatory Grade micrObial Sequences (FDA-ARGOS): Supporting development and validation of Infectious Disease Dx tests.</title>
        <authorList>
            <person name="Sproer C."/>
            <person name="Gronow S."/>
            <person name="Severitt S."/>
            <person name="Schroder I."/>
            <person name="Tallon L."/>
            <person name="Sadzewicz L."/>
            <person name="Zhao X."/>
            <person name="Boylan J."/>
            <person name="Ott S."/>
            <person name="Bowen H."/>
            <person name="Vavikolanu K."/>
            <person name="Mehta A."/>
            <person name="Aluvathingal J."/>
            <person name="Nadendla S."/>
            <person name="Lowell S."/>
            <person name="Myers T."/>
            <person name="Yan Y."/>
            <person name="Sichtig H."/>
        </authorList>
    </citation>
    <scope>NUCLEOTIDE SEQUENCE [LARGE SCALE GENOMIC DNA]</scope>
    <source>
        <strain evidence="5 6">FDAARGOS_1131</strain>
    </source>
</reference>
<proteinExistence type="predicted"/>
<evidence type="ECO:0000313" key="6">
    <source>
        <dbReference type="Proteomes" id="UP000596202"/>
    </source>
</evidence>
<feature type="domain" description="HTH araC/xylS-type" evidence="4">
    <location>
        <begin position="179"/>
        <end position="277"/>
    </location>
</feature>
<dbReference type="Proteomes" id="UP000596202">
    <property type="component" value="Chromosome"/>
</dbReference>
<dbReference type="PROSITE" id="PS01124">
    <property type="entry name" value="HTH_ARAC_FAMILY_2"/>
    <property type="match status" value="1"/>
</dbReference>
<accession>A0A9Q6Z7T3</accession>
<keyword evidence="3" id="KW-0804">Transcription</keyword>
<keyword evidence="1" id="KW-0805">Transcription regulation</keyword>
<dbReference type="GO" id="GO:0003700">
    <property type="term" value="F:DNA-binding transcription factor activity"/>
    <property type="evidence" value="ECO:0007669"/>
    <property type="project" value="InterPro"/>
</dbReference>
<dbReference type="SMART" id="SM00342">
    <property type="entry name" value="HTH_ARAC"/>
    <property type="match status" value="1"/>
</dbReference>
<keyword evidence="2" id="KW-0238">DNA-binding</keyword>
<organism evidence="5 6">
    <name type="scientific">Myroides odoratus</name>
    <name type="common">Flavobacterium odoratum</name>
    <dbReference type="NCBI Taxonomy" id="256"/>
    <lineage>
        <taxon>Bacteria</taxon>
        <taxon>Pseudomonadati</taxon>
        <taxon>Bacteroidota</taxon>
        <taxon>Flavobacteriia</taxon>
        <taxon>Flavobacteriales</taxon>
        <taxon>Flavobacteriaceae</taxon>
        <taxon>Myroides</taxon>
    </lineage>
</organism>
<dbReference type="Gene3D" id="1.10.10.60">
    <property type="entry name" value="Homeodomain-like"/>
    <property type="match status" value="2"/>
</dbReference>
<dbReference type="EMBL" id="CP068108">
    <property type="protein sequence ID" value="QQU00747.1"/>
    <property type="molecule type" value="Genomic_DNA"/>
</dbReference>
<dbReference type="GeneID" id="93526601"/>
<dbReference type="RefSeq" id="WP_002990439.1">
    <property type="nucleotide sequence ID" value="NZ_CP068108.1"/>
</dbReference>
<dbReference type="PANTHER" id="PTHR43280:SF2">
    <property type="entry name" value="HTH-TYPE TRANSCRIPTIONAL REGULATOR EXSA"/>
    <property type="match status" value="1"/>
</dbReference>
<dbReference type="Pfam" id="PF12833">
    <property type="entry name" value="HTH_18"/>
    <property type="match status" value="1"/>
</dbReference>
<sequence>MNLITLPNDLNLDASASIQIFDYCSSQEIARQQIVLNQYVFSFLLEGVKEVVFDDAIQVIDPSSFLLMKAGHCLMTEKLSKHSTYRSVLFFFSKEDIQKFAQKTELNPPQVQEYQSIHSFSYDDFILRYVASLLDIDKLSTEAQHRLLAVKFDEIMWYLIEVYGMDLLYSLLHHNDSTQRFTRTIESNKHHKLTLKELAFLCNMSVSTFKRTFEKHYAESPMQWFQNKRLDYARYLLHFEKKTASEIYHEIGYENLSSFIQAYKIKFGVTPKQDQIK</sequence>
<dbReference type="InterPro" id="IPR054015">
    <property type="entry name" value="ExsA-like_N"/>
</dbReference>